<evidence type="ECO:0000256" key="4">
    <source>
        <dbReference type="ARBA" id="ARBA00022990"/>
    </source>
</evidence>
<evidence type="ECO:0000259" key="7">
    <source>
        <dbReference type="Pfam" id="PF13193"/>
    </source>
</evidence>
<dbReference type="RefSeq" id="WP_218315354.1">
    <property type="nucleotide sequence ID" value="NZ_JAGSPB010000001.1"/>
</dbReference>
<dbReference type="InterPro" id="IPR000873">
    <property type="entry name" value="AMP-dep_synth/lig_dom"/>
</dbReference>
<dbReference type="NCBIfam" id="TIGR02188">
    <property type="entry name" value="Ac_CoA_lig_AcsA"/>
    <property type="match status" value="1"/>
</dbReference>
<keyword evidence="2 5" id="KW-0547">Nucleotide-binding</keyword>
<evidence type="ECO:0000256" key="1">
    <source>
        <dbReference type="ARBA" id="ARBA00022598"/>
    </source>
</evidence>
<dbReference type="Pfam" id="PF16177">
    <property type="entry name" value="ACAS_N"/>
    <property type="match status" value="1"/>
</dbReference>
<feature type="binding site" evidence="5">
    <location>
        <position position="537"/>
    </location>
    <ligand>
        <name>Mg(2+)</name>
        <dbReference type="ChEBI" id="CHEBI:18420"/>
    </ligand>
</feature>
<dbReference type="CDD" id="cd05966">
    <property type="entry name" value="ACS"/>
    <property type="match status" value="1"/>
</dbReference>
<dbReference type="Proteomes" id="UP000699975">
    <property type="component" value="Unassembled WGS sequence"/>
</dbReference>
<keyword evidence="10" id="KW-1185">Reference proteome</keyword>
<keyword evidence="5" id="KW-0479">Metal-binding</keyword>
<evidence type="ECO:0000256" key="5">
    <source>
        <dbReference type="HAMAP-Rule" id="MF_01123"/>
    </source>
</evidence>
<dbReference type="Pfam" id="PF00501">
    <property type="entry name" value="AMP-binding"/>
    <property type="match status" value="1"/>
</dbReference>
<feature type="binding site" evidence="5">
    <location>
        <position position="306"/>
    </location>
    <ligand>
        <name>CoA</name>
        <dbReference type="ChEBI" id="CHEBI:57287"/>
    </ligand>
</feature>
<comment type="caution">
    <text evidence="9">The sequence shown here is derived from an EMBL/GenBank/DDBJ whole genome shotgun (WGS) entry which is preliminary data.</text>
</comment>
<comment type="PTM">
    <text evidence="5">Acetylated. Deacetylation by the SIR2-homolog deacetylase activates the enzyme.</text>
</comment>
<sequence length="643" mass="70977">MIQAISRPSMTRVTHCVSEQYDEMYRQSVEDPDGFWLDQAKRLDWFSAPTRGGEWSFDPADISWFADGSLNLCHNAVDRHLRTRGEDTAIIFEPDDPASAGRTLTYRELHAEVIRMANAMKAMGVKKGDRVTLYMPMIVEGVTAMLACARIGAIHSVVFGGFSPEALAGRIEDCGSRFVITADEGLRGSKRVPLKANVDAALNELDHDTPIDGMLVIKHTGAKIEMREGRDHWLHDVATDEDCPCEGMNAEDPLFILYTSGSTGKPKGVLHTTGGYGVWTATTFNYVFDYQPGEVYWCTADIGWVTGHSYIVYGPLMNGATSVVFEGVPNYPDHGRFWDVVDKHKVSILYTAPTAIRALMREGDEFVTSRDRSSLRLLGSVGEPINPEAWRWYYDVVGSGRCPIVDTWWQTETGGVMITTLPAAHDMKPGSAGLPFFGIQPQLVDNDGAALDGAVEGNLCITASWPGQARSVYGDHERFEQTYFSTYPGKYFTGDGCRRDEDGYYWITGRVDDVINVSGHRMGTAEVESALVLHELVAEAAVVGYPHDIKGQGIYCYVTLNAGVSGSDELHQALRAHVRKEIGPIATPDHIQFTDGLPKTRSGKIMRRILRKVAENDYGALGDTSTLADPSLVDRLIEGRQNR</sequence>
<dbReference type="InterPro" id="IPR011904">
    <property type="entry name" value="Ac_CoA_lig"/>
</dbReference>
<comment type="function">
    <text evidence="5">Catalyzes the conversion of acetate into acetyl-CoA (AcCoA), an essential intermediate at the junction of anabolic and catabolic pathways. AcsA undergoes a two-step reaction. In the first half reaction, AcsA combines acetate with ATP to form acetyl-adenylate (AcAMP) intermediate. In the second half reaction, it can then transfer the acetyl group from AcAMP to the sulfhydryl group of CoA, forming the product AcCoA.</text>
</comment>
<dbReference type="HAMAP" id="MF_01123">
    <property type="entry name" value="Ac_CoA_synth"/>
    <property type="match status" value="1"/>
</dbReference>
<feature type="binding site" evidence="5">
    <location>
        <position position="495"/>
    </location>
    <ligand>
        <name>ATP</name>
        <dbReference type="ChEBI" id="CHEBI:30616"/>
    </ligand>
</feature>
<organism evidence="9 10">
    <name type="scientific">Erythrobacter ani</name>
    <dbReference type="NCBI Taxonomy" id="2827235"/>
    <lineage>
        <taxon>Bacteria</taxon>
        <taxon>Pseudomonadati</taxon>
        <taxon>Pseudomonadota</taxon>
        <taxon>Alphaproteobacteria</taxon>
        <taxon>Sphingomonadales</taxon>
        <taxon>Erythrobacteraceae</taxon>
        <taxon>Erythrobacter/Porphyrobacter group</taxon>
        <taxon>Erythrobacter</taxon>
    </lineage>
</organism>
<feature type="binding site" evidence="5">
    <location>
        <begin position="382"/>
        <end position="384"/>
    </location>
    <ligand>
        <name>ATP</name>
        <dbReference type="ChEBI" id="CHEBI:30616"/>
    </ligand>
</feature>
<feature type="binding site" evidence="5">
    <location>
        <position position="521"/>
    </location>
    <ligand>
        <name>ATP</name>
        <dbReference type="ChEBI" id="CHEBI:30616"/>
    </ligand>
</feature>
<proteinExistence type="inferred from homology"/>
<keyword evidence="3 5" id="KW-0067">ATP-binding</keyword>
<dbReference type="PROSITE" id="PS00455">
    <property type="entry name" value="AMP_BINDING"/>
    <property type="match status" value="1"/>
</dbReference>
<reference evidence="9 10" key="1">
    <citation type="submission" date="2021-04" db="EMBL/GenBank/DDBJ databases">
        <authorList>
            <person name="Pira H."/>
            <person name="Risdian C."/>
            <person name="Wink J."/>
        </authorList>
    </citation>
    <scope>NUCLEOTIDE SEQUENCE [LARGE SCALE GENOMIC DNA]</scope>
    <source>
        <strain evidence="9 10">WH131</strain>
    </source>
</reference>
<dbReference type="InterPro" id="IPR025110">
    <property type="entry name" value="AMP-bd_C"/>
</dbReference>
<feature type="binding site" evidence="5">
    <location>
        <position position="330"/>
    </location>
    <ligand>
        <name>CoA</name>
        <dbReference type="ChEBI" id="CHEBI:57287"/>
    </ligand>
</feature>
<evidence type="ECO:0000259" key="8">
    <source>
        <dbReference type="Pfam" id="PF16177"/>
    </source>
</evidence>
<feature type="binding site" evidence="5">
    <location>
        <begin position="187"/>
        <end position="190"/>
    </location>
    <ligand>
        <name>CoA</name>
        <dbReference type="ChEBI" id="CHEBI:57287"/>
    </ligand>
</feature>
<dbReference type="InterPro" id="IPR032387">
    <property type="entry name" value="ACAS_N"/>
</dbReference>
<dbReference type="GO" id="GO:0003987">
    <property type="term" value="F:acetate-CoA ligase activity"/>
    <property type="evidence" value="ECO:0007669"/>
    <property type="project" value="UniProtKB-EC"/>
</dbReference>
<evidence type="ECO:0000313" key="9">
    <source>
        <dbReference type="EMBL" id="MBV7264821.1"/>
    </source>
</evidence>
<dbReference type="EC" id="6.2.1.1" evidence="5"/>
<feature type="domain" description="Acetyl-coenzyme A synthetase N-terminal" evidence="8">
    <location>
        <begin position="21"/>
        <end position="76"/>
    </location>
</feature>
<comment type="similarity">
    <text evidence="5">Belongs to the ATP-dependent AMP-binding enzyme family.</text>
</comment>
<dbReference type="PANTHER" id="PTHR24095">
    <property type="entry name" value="ACETYL-COENZYME A SYNTHETASE"/>
    <property type="match status" value="1"/>
</dbReference>
<feature type="modified residue" description="N6-acetyllysine" evidence="5">
    <location>
        <position position="604"/>
    </location>
</feature>
<feature type="binding site" evidence="5">
    <location>
        <position position="518"/>
    </location>
    <ligand>
        <name>CoA</name>
        <dbReference type="ChEBI" id="CHEBI:57287"/>
    </ligand>
</feature>
<evidence type="ECO:0000259" key="6">
    <source>
        <dbReference type="Pfam" id="PF00501"/>
    </source>
</evidence>
<name>A0ABS6SII6_9SPHN</name>
<feature type="binding site" evidence="5">
    <location>
        <position position="534"/>
    </location>
    <ligand>
        <name>Mg(2+)</name>
        <dbReference type="ChEBI" id="CHEBI:18420"/>
    </ligand>
</feature>
<gene>
    <name evidence="9" type="primary">acs</name>
    <name evidence="5" type="synonym">acsA</name>
    <name evidence="9" type="ORF">KCG45_01360</name>
</gene>
<evidence type="ECO:0000256" key="2">
    <source>
        <dbReference type="ARBA" id="ARBA00022741"/>
    </source>
</evidence>
<feature type="binding site" evidence="5">
    <location>
        <position position="579"/>
    </location>
    <ligand>
        <name>CoA</name>
        <dbReference type="ChEBI" id="CHEBI:57287"/>
    </ligand>
</feature>
<comment type="cofactor">
    <cofactor evidence="5">
        <name>Mg(2+)</name>
        <dbReference type="ChEBI" id="CHEBI:18420"/>
    </cofactor>
</comment>
<feature type="domain" description="AMP-binding enzyme C-terminal" evidence="7">
    <location>
        <begin position="526"/>
        <end position="604"/>
    </location>
</feature>
<keyword evidence="4 5" id="KW-0007">Acetylation</keyword>
<dbReference type="InterPro" id="IPR020845">
    <property type="entry name" value="AMP-binding_CS"/>
</dbReference>
<accession>A0ABS6SII6</accession>
<evidence type="ECO:0000313" key="10">
    <source>
        <dbReference type="Proteomes" id="UP000699975"/>
    </source>
</evidence>
<protein>
    <recommendedName>
        <fullName evidence="5">Acetyl-coenzyme A synthetase</fullName>
        <shortName evidence="5">AcCoA synthetase</shortName>
        <shortName evidence="5">Acs</shortName>
        <ecNumber evidence="5">6.2.1.1</ecNumber>
    </recommendedName>
    <alternativeName>
        <fullName evidence="5">Acetate--CoA ligase</fullName>
    </alternativeName>
    <alternativeName>
        <fullName evidence="5">Acyl-activating enzyme</fullName>
    </alternativeName>
</protein>
<feature type="binding site" evidence="5">
    <location>
        <position position="532"/>
    </location>
    <ligand>
        <name>Mg(2+)</name>
        <dbReference type="ChEBI" id="CHEBI:18420"/>
    </ligand>
</feature>
<comment type="catalytic activity">
    <reaction evidence="5">
        <text>acetate + ATP + CoA = acetyl-CoA + AMP + diphosphate</text>
        <dbReference type="Rhea" id="RHEA:23176"/>
        <dbReference type="ChEBI" id="CHEBI:30089"/>
        <dbReference type="ChEBI" id="CHEBI:30616"/>
        <dbReference type="ChEBI" id="CHEBI:33019"/>
        <dbReference type="ChEBI" id="CHEBI:57287"/>
        <dbReference type="ChEBI" id="CHEBI:57288"/>
        <dbReference type="ChEBI" id="CHEBI:456215"/>
        <dbReference type="EC" id="6.2.1.1"/>
    </reaction>
</comment>
<feature type="binding site" evidence="5">
    <location>
        <position position="510"/>
    </location>
    <ligand>
        <name>ATP</name>
        <dbReference type="ChEBI" id="CHEBI:30616"/>
    </ligand>
</feature>
<dbReference type="Pfam" id="PF13193">
    <property type="entry name" value="AMP-binding_C"/>
    <property type="match status" value="1"/>
</dbReference>
<feature type="binding site" evidence="5">
    <location>
        <begin position="406"/>
        <end position="411"/>
    </location>
    <ligand>
        <name>ATP</name>
        <dbReference type="ChEBI" id="CHEBI:30616"/>
    </ligand>
</feature>
<dbReference type="EMBL" id="JAGSPB010000001">
    <property type="protein sequence ID" value="MBV7264821.1"/>
    <property type="molecule type" value="Genomic_DNA"/>
</dbReference>
<dbReference type="NCBIfam" id="NF001208">
    <property type="entry name" value="PRK00174.1"/>
    <property type="match status" value="1"/>
</dbReference>
<dbReference type="PANTHER" id="PTHR24095:SF14">
    <property type="entry name" value="ACETYL-COENZYME A SYNTHETASE 1"/>
    <property type="match status" value="1"/>
</dbReference>
<evidence type="ECO:0000256" key="3">
    <source>
        <dbReference type="ARBA" id="ARBA00022840"/>
    </source>
</evidence>
<keyword evidence="5" id="KW-0460">Magnesium</keyword>
<feature type="domain" description="AMP-dependent synthetase/ligase" evidence="6">
    <location>
        <begin position="78"/>
        <end position="462"/>
    </location>
</feature>
<keyword evidence="1 5" id="KW-0436">Ligase</keyword>